<dbReference type="SUPFAM" id="SSF51735">
    <property type="entry name" value="NAD(P)-binding Rossmann-fold domains"/>
    <property type="match status" value="1"/>
</dbReference>
<dbReference type="Pfam" id="PF00479">
    <property type="entry name" value="G6PD_N"/>
    <property type="match status" value="1"/>
</dbReference>
<name>A0A2A4WX56_UNCAE</name>
<reference evidence="11" key="1">
    <citation type="submission" date="2017-08" db="EMBL/GenBank/DDBJ databases">
        <title>A dynamic microbial community with high functional redundancy inhabits the cold, oxic subseafloor aquifer.</title>
        <authorList>
            <person name="Tully B.J."/>
            <person name="Wheat C.G."/>
            <person name="Glazer B.T."/>
            <person name="Huber J.A."/>
        </authorList>
    </citation>
    <scope>NUCLEOTIDE SEQUENCE [LARGE SCALE GENOMIC DNA]</scope>
</reference>
<feature type="domain" description="Glucose-6-phosphate dehydrogenase C-terminal" evidence="9">
    <location>
        <begin position="213"/>
        <end position="511"/>
    </location>
</feature>
<accession>A0A2A4WX56</accession>
<comment type="similarity">
    <text evidence="2 7">Belongs to the glucose-6-phosphate dehydrogenase family.</text>
</comment>
<dbReference type="PANTHER" id="PTHR23429:SF0">
    <property type="entry name" value="GLUCOSE-6-PHOSPHATE 1-DEHYDROGENASE"/>
    <property type="match status" value="1"/>
</dbReference>
<keyword evidence="4 7" id="KW-0521">NADP</keyword>
<dbReference type="GO" id="GO:0050661">
    <property type="term" value="F:NADP binding"/>
    <property type="evidence" value="ECO:0007669"/>
    <property type="project" value="UniProtKB-UniRule"/>
</dbReference>
<dbReference type="UniPathway" id="UPA00115">
    <property type="reaction ID" value="UER00408"/>
</dbReference>
<dbReference type="EC" id="1.1.1.49" evidence="7"/>
<comment type="function">
    <text evidence="7">Catalyzes the oxidation of glucose 6-phosphate to 6-phosphogluconolactone.</text>
</comment>
<evidence type="ECO:0000259" key="9">
    <source>
        <dbReference type="Pfam" id="PF02781"/>
    </source>
</evidence>
<keyword evidence="3 7" id="KW-0313">Glucose metabolism</keyword>
<dbReference type="InterPro" id="IPR036291">
    <property type="entry name" value="NAD(P)-bd_dom_sf"/>
</dbReference>
<evidence type="ECO:0000256" key="6">
    <source>
        <dbReference type="ARBA" id="ARBA00023277"/>
    </source>
</evidence>
<dbReference type="InterPro" id="IPR022674">
    <property type="entry name" value="G6P_DH_NAD-bd"/>
</dbReference>
<dbReference type="EMBL" id="NVUK01000063">
    <property type="protein sequence ID" value="PCI74880.1"/>
    <property type="molecule type" value="Genomic_DNA"/>
</dbReference>
<comment type="caution">
    <text evidence="10">The sequence shown here is derived from an EMBL/GenBank/DDBJ whole genome shotgun (WGS) entry which is preliminary data.</text>
</comment>
<dbReference type="PIRSF" id="PIRSF000110">
    <property type="entry name" value="G6PD"/>
    <property type="match status" value="1"/>
</dbReference>
<evidence type="ECO:0000256" key="2">
    <source>
        <dbReference type="ARBA" id="ARBA00009975"/>
    </source>
</evidence>
<dbReference type="PRINTS" id="PR00079">
    <property type="entry name" value="G6PDHDRGNASE"/>
</dbReference>
<dbReference type="Gene3D" id="3.30.360.10">
    <property type="entry name" value="Dihydrodipicolinate Reductase, domain 2"/>
    <property type="match status" value="1"/>
</dbReference>
<feature type="binding site" evidence="7">
    <location>
        <position position="172"/>
    </location>
    <ligand>
        <name>NADP(+)</name>
        <dbReference type="ChEBI" id="CHEBI:58349"/>
    </ligand>
</feature>
<dbReference type="HAMAP" id="MF_00966">
    <property type="entry name" value="G6PD"/>
    <property type="match status" value="1"/>
</dbReference>
<feature type="binding site" evidence="7">
    <location>
        <position position="61"/>
    </location>
    <ligand>
        <name>NADP(+)</name>
        <dbReference type="ChEBI" id="CHEBI:58349"/>
    </ligand>
</feature>
<sequence length="513" mass="59187">MPSQDHPFEDICRSERSLDPCILVIFGASGDLTARKLMPAIYNLKKDGSLPPHFVCVGFARRKKTHEEFRNEMREAISKHSRSQPLDKELYDNFEKEIYYHASEFDDDEGYASLKKQLAEFDQKHGTKGNRLFYLSTQPTFFPKICEKLKASGLLYDENKEKDKWSRVIIEKPFGHDLDSAIALQKDLMNHMTETQLWRIDHYLGKETVQNILVFRFANSIFENLWNHRYIENIQITVAESIGIGTRGKFYEQQGLVRDIMQNHMMQLLCLITMEPPSSLSPKAIHDEKVKVLEAIRPFKGDDFKKFAIRGQYSEGFVDGEDSKAYRGEDNVDAQSNVETFAAVRLFIDNWRWHNTPIYLRGAKRMPKRSTEIAITFKKPPGILFQSSGSTNHSNVLAIRIQPDEGISLKTNCKVPGPSSPIQPVKMDFRYASFFGMAPPEAYERLICDCIFGDNTLFTRQDEVFLSWRFFTPILEHWAKENLGANAQYKGGSWGPKIADDMIKQDGYSWRLI</sequence>
<dbReference type="Gene3D" id="3.40.50.720">
    <property type="entry name" value="NAD(P)-binding Rossmann-like Domain"/>
    <property type="match status" value="1"/>
</dbReference>
<feature type="active site" description="Proton acceptor" evidence="7">
    <location>
        <position position="264"/>
    </location>
</feature>
<evidence type="ECO:0000256" key="1">
    <source>
        <dbReference type="ARBA" id="ARBA00004937"/>
    </source>
</evidence>
<dbReference type="NCBIfam" id="TIGR00871">
    <property type="entry name" value="zwf"/>
    <property type="match status" value="1"/>
</dbReference>
<dbReference type="GO" id="GO:0004345">
    <property type="term" value="F:glucose-6-phosphate dehydrogenase activity"/>
    <property type="evidence" value="ECO:0007669"/>
    <property type="project" value="UniProtKB-UniRule"/>
</dbReference>
<dbReference type="InterPro" id="IPR022675">
    <property type="entry name" value="G6P_DH_C"/>
</dbReference>
<feature type="binding site" evidence="7">
    <location>
        <position position="206"/>
    </location>
    <ligand>
        <name>substrate</name>
    </ligand>
</feature>
<dbReference type="GO" id="GO:0006006">
    <property type="term" value="P:glucose metabolic process"/>
    <property type="evidence" value="ECO:0007669"/>
    <property type="project" value="UniProtKB-KW"/>
</dbReference>
<evidence type="ECO:0000313" key="10">
    <source>
        <dbReference type="EMBL" id="PCI74880.1"/>
    </source>
</evidence>
<feature type="domain" description="Glucose-6-phosphate dehydrogenase NAD-binding" evidence="8">
    <location>
        <begin position="24"/>
        <end position="211"/>
    </location>
</feature>
<comment type="pathway">
    <text evidence="1 7">Carbohydrate degradation; pentose phosphate pathway; D-ribulose 5-phosphate from D-glucose 6-phosphate (oxidative stage): step 1/3.</text>
</comment>
<dbReference type="GO" id="GO:0009051">
    <property type="term" value="P:pentose-phosphate shunt, oxidative branch"/>
    <property type="evidence" value="ECO:0007669"/>
    <property type="project" value="TreeGrafter"/>
</dbReference>
<feature type="binding site" evidence="7">
    <location>
        <position position="240"/>
    </location>
    <ligand>
        <name>substrate</name>
    </ligand>
</feature>
<keyword evidence="6 7" id="KW-0119">Carbohydrate metabolism</keyword>
<dbReference type="Pfam" id="PF02781">
    <property type="entry name" value="G6PD_C"/>
    <property type="match status" value="1"/>
</dbReference>
<comment type="catalytic activity">
    <reaction evidence="7">
        <text>D-glucose 6-phosphate + NADP(+) = 6-phospho-D-glucono-1,5-lactone + NADPH + H(+)</text>
        <dbReference type="Rhea" id="RHEA:15841"/>
        <dbReference type="ChEBI" id="CHEBI:15378"/>
        <dbReference type="ChEBI" id="CHEBI:57783"/>
        <dbReference type="ChEBI" id="CHEBI:57955"/>
        <dbReference type="ChEBI" id="CHEBI:58349"/>
        <dbReference type="ChEBI" id="CHEBI:61548"/>
        <dbReference type="EC" id="1.1.1.49"/>
    </reaction>
</comment>
<evidence type="ECO:0000256" key="4">
    <source>
        <dbReference type="ARBA" id="ARBA00022857"/>
    </source>
</evidence>
<dbReference type="PANTHER" id="PTHR23429">
    <property type="entry name" value="GLUCOSE-6-PHOSPHATE 1-DEHYDROGENASE G6PD"/>
    <property type="match status" value="1"/>
</dbReference>
<evidence type="ECO:0000256" key="7">
    <source>
        <dbReference type="HAMAP-Rule" id="MF_00966"/>
    </source>
</evidence>
<evidence type="ECO:0000256" key="5">
    <source>
        <dbReference type="ARBA" id="ARBA00023002"/>
    </source>
</evidence>
<dbReference type="InterPro" id="IPR019796">
    <property type="entry name" value="G6P_DH_AS"/>
</dbReference>
<feature type="binding site" evidence="7">
    <location>
        <position position="364"/>
    </location>
    <ligand>
        <name>substrate</name>
    </ligand>
</feature>
<dbReference type="AlphaFoldDB" id="A0A2A4WX56"/>
<protein>
    <recommendedName>
        <fullName evidence="7">Glucose-6-phosphate 1-dehydrogenase</fullName>
        <shortName evidence="7">G6PD</shortName>
        <ecNumber evidence="7">1.1.1.49</ecNumber>
    </recommendedName>
</protein>
<proteinExistence type="inferred from homology"/>
<evidence type="ECO:0000259" key="8">
    <source>
        <dbReference type="Pfam" id="PF00479"/>
    </source>
</evidence>
<dbReference type="InterPro" id="IPR001282">
    <property type="entry name" value="G6P_DH"/>
</dbReference>
<dbReference type="Proteomes" id="UP000218775">
    <property type="component" value="Unassembled WGS sequence"/>
</dbReference>
<organism evidence="10 11">
    <name type="scientific">Aerophobetes bacterium</name>
    <dbReference type="NCBI Taxonomy" id="2030807"/>
    <lineage>
        <taxon>Bacteria</taxon>
        <taxon>Candidatus Aerophobota</taxon>
    </lineage>
</organism>
<evidence type="ECO:0000313" key="11">
    <source>
        <dbReference type="Proteomes" id="UP000218775"/>
    </source>
</evidence>
<feature type="binding site" evidence="7">
    <location>
        <position position="259"/>
    </location>
    <ligand>
        <name>substrate</name>
    </ligand>
</feature>
<feature type="binding site" evidence="7">
    <location>
        <position position="202"/>
    </location>
    <ligand>
        <name>substrate</name>
    </ligand>
</feature>
<dbReference type="GO" id="GO:0005829">
    <property type="term" value="C:cytosol"/>
    <property type="evidence" value="ECO:0007669"/>
    <property type="project" value="TreeGrafter"/>
</dbReference>
<dbReference type="SUPFAM" id="SSF55347">
    <property type="entry name" value="Glyceraldehyde-3-phosphate dehydrogenase-like, C-terminal domain"/>
    <property type="match status" value="1"/>
</dbReference>
<keyword evidence="5 7" id="KW-0560">Oxidoreductase</keyword>
<feature type="binding site" evidence="7">
    <location>
        <begin position="104"/>
        <end position="105"/>
    </location>
    <ligand>
        <name>NADP(+)</name>
        <dbReference type="ChEBI" id="CHEBI:58349"/>
    </ligand>
</feature>
<evidence type="ECO:0000256" key="3">
    <source>
        <dbReference type="ARBA" id="ARBA00022526"/>
    </source>
</evidence>
<dbReference type="PROSITE" id="PS00069">
    <property type="entry name" value="G6P_DEHYDROGENASE"/>
    <property type="match status" value="1"/>
</dbReference>
<gene>
    <name evidence="7 10" type="primary">zwf</name>
    <name evidence="10" type="ORF">COB21_06285</name>
</gene>
<comment type="caution">
    <text evidence="7">Lacks conserved residue(s) required for the propagation of feature annotation.</text>
</comment>